<keyword evidence="3" id="KW-0614">Plasmid</keyword>
<evidence type="ECO:0000313" key="4">
    <source>
        <dbReference type="Proteomes" id="UP000007575"/>
    </source>
</evidence>
<accession>H8H048</accession>
<dbReference type="InterPro" id="IPR029010">
    <property type="entry name" value="ThuA-like"/>
</dbReference>
<dbReference type="Proteomes" id="UP000007575">
    <property type="component" value="Plasmid P1"/>
</dbReference>
<dbReference type="InterPro" id="IPR029062">
    <property type="entry name" value="Class_I_gatase-like"/>
</dbReference>
<dbReference type="EMBL" id="CP002192">
    <property type="protein sequence ID" value="AFD27100.1"/>
    <property type="molecule type" value="Genomic_DNA"/>
</dbReference>
<protein>
    <submittedName>
        <fullName evidence="3">ThuA-like protein</fullName>
    </submittedName>
</protein>
<keyword evidence="4" id="KW-1185">Reference proteome</keyword>
<dbReference type="SUPFAM" id="SSF52317">
    <property type="entry name" value="Class I glutamine amidotransferase-like"/>
    <property type="match status" value="1"/>
</dbReference>
<dbReference type="PATRIC" id="fig|745776.4.peg.3252"/>
<reference evidence="3 4" key="1">
    <citation type="journal article" date="2012" name="PLoS ONE">
        <title>Genome sequence and transcriptome analysis of the radioresistant bacterium Deinococcus gobiensis: insights into the extreme environmental adaptations.</title>
        <authorList>
            <person name="Yuan M."/>
            <person name="Chen M."/>
            <person name="Zhang W."/>
            <person name="Lu W."/>
            <person name="Wang J."/>
            <person name="Yang M."/>
            <person name="Zhao P."/>
            <person name="Tang R."/>
            <person name="Li X."/>
            <person name="Hao Y."/>
            <person name="Zhou Z."/>
            <person name="Zhan Y."/>
            <person name="Yu H."/>
            <person name="Teng C."/>
            <person name="Yan Y."/>
            <person name="Ping S."/>
            <person name="Wang Y."/>
            <person name="Lin M."/>
        </authorList>
    </citation>
    <scope>NUCLEOTIDE SEQUENCE [LARGE SCALE GENOMIC DNA]</scope>
    <source>
        <strain evidence="4">DSM 21396 / JCM 16679 / CGMCC 1.7299 / I-0</strain>
        <plasmid evidence="3">P1</plasmid>
    </source>
</reference>
<dbReference type="HOGENOM" id="CLU_084426_0_0_0"/>
<feature type="region of interest" description="Disordered" evidence="1">
    <location>
        <begin position="235"/>
        <end position="263"/>
    </location>
</feature>
<feature type="compositionally biased region" description="Basic and acidic residues" evidence="1">
    <location>
        <begin position="249"/>
        <end position="263"/>
    </location>
</feature>
<dbReference type="Pfam" id="PF06283">
    <property type="entry name" value="ThuA"/>
    <property type="match status" value="1"/>
</dbReference>
<dbReference type="Gene3D" id="3.40.50.880">
    <property type="match status" value="1"/>
</dbReference>
<dbReference type="AlphaFoldDB" id="H8H048"/>
<geneLocation type="plasmid" evidence="3 4">
    <name>P1</name>
</geneLocation>
<evidence type="ECO:0000259" key="2">
    <source>
        <dbReference type="Pfam" id="PF06283"/>
    </source>
</evidence>
<gene>
    <name evidence="3" type="ordered locus">DGo_PA0214</name>
</gene>
<evidence type="ECO:0000256" key="1">
    <source>
        <dbReference type="SAM" id="MobiDB-lite"/>
    </source>
</evidence>
<sequence length="263" mass="29550">MVPVMTQSAPSPRVTVWNEFRHEHENPTVRAIYPDGIHMAIAEGLRAQGVQEVRTATLDEPEHGLTDEVLAQTDVLVWWGHKAHGDVSDAVVEKVVQRVWDGMGLVVLHSGHFSKVFKRLMGTSCDLKWREANDKERLWVVNPAHPIAQGVGEYIELEAEEMYGEHFDIPAPDELIFVSWFSGGEVFRSGCTFTRGSGKIFYFRPGHETYPTYFHSGVRQVIANGARWAAPTASAPRAFGNRQPLETLPEDKQAAERSQEGFR</sequence>
<dbReference type="KEGG" id="dgo:DGo_PA0214"/>
<name>H8H048_DEIGI</name>
<dbReference type="PIRSF" id="PIRSF030013">
    <property type="entry name" value="ThuA"/>
    <property type="match status" value="1"/>
</dbReference>
<evidence type="ECO:0000313" key="3">
    <source>
        <dbReference type="EMBL" id="AFD27100.1"/>
    </source>
</evidence>
<organism evidence="3 4">
    <name type="scientific">Deinococcus gobiensis (strain DSM 21396 / JCM 16679 / CGMCC 1.7299 / I-0)</name>
    <dbReference type="NCBI Taxonomy" id="745776"/>
    <lineage>
        <taxon>Bacteria</taxon>
        <taxon>Thermotogati</taxon>
        <taxon>Deinococcota</taxon>
        <taxon>Deinococci</taxon>
        <taxon>Deinococcales</taxon>
        <taxon>Deinococcaceae</taxon>
        <taxon>Deinococcus</taxon>
    </lineage>
</organism>
<dbReference type="InterPro" id="IPR009381">
    <property type="entry name" value="Trehalose_catabolism_ThuA_prok"/>
</dbReference>
<proteinExistence type="predicted"/>
<feature type="domain" description="ThuA-like" evidence="2">
    <location>
        <begin position="13"/>
        <end position="229"/>
    </location>
</feature>